<dbReference type="SUPFAM" id="SSF81901">
    <property type="entry name" value="HCP-like"/>
    <property type="match status" value="2"/>
</dbReference>
<feature type="domain" description="CHAT" evidence="1">
    <location>
        <begin position="1058"/>
        <end position="1385"/>
    </location>
</feature>
<evidence type="ECO:0000313" key="3">
    <source>
        <dbReference type="Proteomes" id="UP000235371"/>
    </source>
</evidence>
<accession>A0A2J6SGF7</accession>
<dbReference type="EMBL" id="KZ613919">
    <property type="protein sequence ID" value="PMD49862.1"/>
    <property type="molecule type" value="Genomic_DNA"/>
</dbReference>
<dbReference type="RefSeq" id="XP_024726766.1">
    <property type="nucleotide sequence ID" value="XM_024877562.1"/>
</dbReference>
<sequence>MAHLEISDSRCRTIRLESSVAMTDTMVSGTERENLEMAIQAARIAVNKTPKRHTDRAQRLTELGILLANQYSTTDAMPDLEEVIQVKSQSIDITPKALRQAIHLSDLASLLKHRYILTGKIFDLDEAIELERSALDITLNGFDQVVILEELEDMLHLRYKRALLLVDIEGAMQASKRVDPSFKDPDQVTHVDEVIDQQSDLRNQVMVDLEELIQVSRLAVSLFPNDSAVRSDWLNALGARYYDRYCETDAMDDLEEAIRSARQALDLVLDGTTPVSLLRNLSIFLGKRNLKTKARADIEEAVQLARQALVDTTSNDSDRATNLVTRAVQLSRRHQISGNMAELDEAIEARTQAIKMIPDGDQRKVEYLPDLGALYYRKYGITRTRSFLDESIAISKKAANAMSEDDPDRAKALSNISYGLLQKYKSTNVLTDLEEAINLGREATDATPNGCLNWEIILERLGIGLYQRYLRVGTMTDLEEAIRLGRQAMTLVQKNHPNKARYLSNLAFELNSTGSLVDLDEAVQLGRQAIDITRKGHSDLPWHLCCLAMGLLQRFWKIERPGDLEEAVSLGQRAVDTATIDHEGRPFYLVVLAKALHSRYWATGRLPDLYECINLGLQAFNGTPKNHPDRAARLERLGSLKRDRFVAFGNMADIETAIQLFQEAADITDRNSPIQADYLKSLGAAHHAKYDITKNLVNLEVALQVYQDAVDICLDDRLLAATLGCLGQAYLEKYEIMEAKTDFEGAIQSFQIALDSESQDSPGRAMRLADLALCYMKGYIKVGTTTYINMAARLFQDAANATPADHPDHISMFSVLAYCYEVKYNTTKSNSDLEAAIASYSEAFWDSPGATIGQSLDVAKKLVSTLILGKNWHEAWCIVCEAIPMIRGMTPRFLENSERQALLSQHSGFASDAAAVTLSVGREPIEAIQHLEEGRKFLSLRDQLETPLGGRMTSTELYEEGESALHKLTRHLDASRKLDSLISDFRAKTRSLIFPVAPDEIDYSRATKGGPIVVINVSYRCDAFLFVGEELRVLPLPTISREGIEKRAREGNFGRRSVLEWLWENITGPILDALGFTEPPLHDRWPHVWWIPTGPLSRFPLHAAGRHTETSNETVIDRVMSSYSPSIRSVLQGYGLRHQESTSASKQVLIVAMEDTPGSKSLPFATEEAAVIREVFCKSTSFELIEPDRRKEDVLLHLRDCYIFHFAGHGYTDVKDPSQSHLRLENWKDNPLRVADLLEINLCERPPFLAYLSACGTGRIEGKEYLDESIHLITACQLAGFRHVIGTLWEVRDEICVDITKITYEGIRDGDMTDESVCRGLHNATRQLRDRWLSTPENKFLGEHDSGGRSVNYSDPKDDRLLRDIISCDEEEAELLHWVPYVHFGV</sequence>
<name>A0A2J6SGF7_9HELO</name>
<dbReference type="PANTHER" id="PTHR19959">
    <property type="entry name" value="KINESIN LIGHT CHAIN"/>
    <property type="match status" value="1"/>
</dbReference>
<dbReference type="InterPro" id="IPR024983">
    <property type="entry name" value="CHAT_dom"/>
</dbReference>
<protein>
    <recommendedName>
        <fullName evidence="1">CHAT domain-containing protein</fullName>
    </recommendedName>
</protein>
<dbReference type="STRING" id="1095630.A0A2J6SGF7"/>
<gene>
    <name evidence="2" type="ORF">K444DRAFT_577076</name>
</gene>
<dbReference type="Gene3D" id="1.25.40.10">
    <property type="entry name" value="Tetratricopeptide repeat domain"/>
    <property type="match status" value="4"/>
</dbReference>
<dbReference type="InParanoid" id="A0A2J6SGF7"/>
<dbReference type="Pfam" id="PF12770">
    <property type="entry name" value="CHAT"/>
    <property type="match status" value="1"/>
</dbReference>
<dbReference type="SUPFAM" id="SSF48452">
    <property type="entry name" value="TPR-like"/>
    <property type="match status" value="1"/>
</dbReference>
<dbReference type="GeneID" id="36585639"/>
<dbReference type="OrthoDB" id="5405072at2759"/>
<dbReference type="Proteomes" id="UP000235371">
    <property type="component" value="Unassembled WGS sequence"/>
</dbReference>
<dbReference type="InterPro" id="IPR011990">
    <property type="entry name" value="TPR-like_helical_dom_sf"/>
</dbReference>
<proteinExistence type="predicted"/>
<evidence type="ECO:0000313" key="2">
    <source>
        <dbReference type="EMBL" id="PMD49862.1"/>
    </source>
</evidence>
<keyword evidence="3" id="KW-1185">Reference proteome</keyword>
<organism evidence="2 3">
    <name type="scientific">Hyaloscypha bicolor E</name>
    <dbReference type="NCBI Taxonomy" id="1095630"/>
    <lineage>
        <taxon>Eukaryota</taxon>
        <taxon>Fungi</taxon>
        <taxon>Dikarya</taxon>
        <taxon>Ascomycota</taxon>
        <taxon>Pezizomycotina</taxon>
        <taxon>Leotiomycetes</taxon>
        <taxon>Helotiales</taxon>
        <taxon>Hyaloscyphaceae</taxon>
        <taxon>Hyaloscypha</taxon>
        <taxon>Hyaloscypha bicolor</taxon>
    </lineage>
</organism>
<evidence type="ECO:0000259" key="1">
    <source>
        <dbReference type="Pfam" id="PF12770"/>
    </source>
</evidence>
<dbReference type="PANTHER" id="PTHR19959:SF119">
    <property type="entry name" value="FUNGAL LIPASE-LIKE DOMAIN-CONTAINING PROTEIN"/>
    <property type="match status" value="1"/>
</dbReference>
<reference evidence="2 3" key="1">
    <citation type="submission" date="2016-04" db="EMBL/GenBank/DDBJ databases">
        <title>A degradative enzymes factory behind the ericoid mycorrhizal symbiosis.</title>
        <authorList>
            <consortium name="DOE Joint Genome Institute"/>
            <person name="Martino E."/>
            <person name="Morin E."/>
            <person name="Grelet G."/>
            <person name="Kuo A."/>
            <person name="Kohler A."/>
            <person name="Daghino S."/>
            <person name="Barry K."/>
            <person name="Choi C."/>
            <person name="Cichocki N."/>
            <person name="Clum A."/>
            <person name="Copeland A."/>
            <person name="Hainaut M."/>
            <person name="Haridas S."/>
            <person name="Labutti K."/>
            <person name="Lindquist E."/>
            <person name="Lipzen A."/>
            <person name="Khouja H.-R."/>
            <person name="Murat C."/>
            <person name="Ohm R."/>
            <person name="Olson A."/>
            <person name="Spatafora J."/>
            <person name="Veneault-Fourrey C."/>
            <person name="Henrissat B."/>
            <person name="Grigoriev I."/>
            <person name="Martin F."/>
            <person name="Perotto S."/>
        </authorList>
    </citation>
    <scope>NUCLEOTIDE SEQUENCE [LARGE SCALE GENOMIC DNA]</scope>
    <source>
        <strain evidence="2 3">E</strain>
    </source>
</reference>